<dbReference type="PANTHER" id="PTHR23268">
    <property type="entry name" value="T-CELL RECEPTOR BETA CHAIN"/>
    <property type="match status" value="1"/>
</dbReference>
<accession>A0A667H9V8</accession>
<reference evidence="5" key="2">
    <citation type="submission" date="2025-09" db="UniProtKB">
        <authorList>
            <consortium name="Ensembl"/>
        </authorList>
    </citation>
    <scope>IDENTIFICATION</scope>
</reference>
<feature type="chain" id="PRO_5025535993" description="Immunoglobulin V-set domain-containing protein" evidence="3">
    <location>
        <begin position="22"/>
        <end position="175"/>
    </location>
</feature>
<evidence type="ECO:0000256" key="2">
    <source>
        <dbReference type="ARBA" id="ARBA00022859"/>
    </source>
</evidence>
<dbReference type="AlphaFoldDB" id="A0A667H9V8"/>
<name>A0A667H9V8_LYNCA</name>
<dbReference type="InterPro" id="IPR013106">
    <property type="entry name" value="Ig_V-set"/>
</dbReference>
<dbReference type="PANTHER" id="PTHR23268:SF28">
    <property type="entry name" value="T CELL RECEPTOR BETA VARIABLE 19"/>
    <property type="match status" value="1"/>
</dbReference>
<evidence type="ECO:0000259" key="4">
    <source>
        <dbReference type="Pfam" id="PF07686"/>
    </source>
</evidence>
<reference evidence="5" key="1">
    <citation type="submission" date="2025-08" db="UniProtKB">
        <authorList>
            <consortium name="Ensembl"/>
        </authorList>
    </citation>
    <scope>IDENTIFICATION</scope>
</reference>
<keyword evidence="2" id="KW-0391">Immunity</keyword>
<dbReference type="Pfam" id="PF07686">
    <property type="entry name" value="V-set"/>
    <property type="match status" value="1"/>
</dbReference>
<dbReference type="Gene3D" id="2.60.40.10">
    <property type="entry name" value="Immunoglobulins"/>
    <property type="match status" value="1"/>
</dbReference>
<keyword evidence="1 3" id="KW-0732">Signal</keyword>
<feature type="domain" description="Immunoglobulin V-set" evidence="4">
    <location>
        <begin position="25"/>
        <end position="114"/>
    </location>
</feature>
<evidence type="ECO:0000313" key="5">
    <source>
        <dbReference type="Ensembl" id="ENSLCNP00005022986.1"/>
    </source>
</evidence>
<dbReference type="SUPFAM" id="SSF48726">
    <property type="entry name" value="Immunoglobulin"/>
    <property type="match status" value="1"/>
</dbReference>
<dbReference type="GO" id="GO:0005886">
    <property type="term" value="C:plasma membrane"/>
    <property type="evidence" value="ECO:0007669"/>
    <property type="project" value="TreeGrafter"/>
</dbReference>
<evidence type="ECO:0000256" key="3">
    <source>
        <dbReference type="SAM" id="SignalP"/>
    </source>
</evidence>
<keyword evidence="6" id="KW-1185">Reference proteome</keyword>
<evidence type="ECO:0000256" key="1">
    <source>
        <dbReference type="ARBA" id="ARBA00022729"/>
    </source>
</evidence>
<dbReference type="InterPro" id="IPR050413">
    <property type="entry name" value="TCR_beta_variable"/>
</dbReference>
<sequence>MGHQVICCVALCLLGAGTADGRITQTPKYLIREEGQGVTLECEQDFDHDSMYWYRQDPGQGLRLLYRSQVVTDVQKGDIPEGYSVSRGKKPFFPLTVTSTKKNQKALCLCASSRDAVKDSHLLSMQKCVSSPASPPGGRVFLCSVPSPPCFLPLSPDAQSSCCHQRASRNDKTPQ</sequence>
<protein>
    <recommendedName>
        <fullName evidence="4">Immunoglobulin V-set domain-containing protein</fullName>
    </recommendedName>
</protein>
<organism evidence="5 6">
    <name type="scientific">Lynx canadensis</name>
    <name type="common">Canada lynx</name>
    <name type="synonym">Felis canadensis</name>
    <dbReference type="NCBI Taxonomy" id="61383"/>
    <lineage>
        <taxon>Eukaryota</taxon>
        <taxon>Metazoa</taxon>
        <taxon>Chordata</taxon>
        <taxon>Craniata</taxon>
        <taxon>Vertebrata</taxon>
        <taxon>Euteleostomi</taxon>
        <taxon>Mammalia</taxon>
        <taxon>Eutheria</taxon>
        <taxon>Laurasiatheria</taxon>
        <taxon>Carnivora</taxon>
        <taxon>Feliformia</taxon>
        <taxon>Felidae</taxon>
        <taxon>Felinae</taxon>
        <taxon>Lynx</taxon>
    </lineage>
</organism>
<proteinExistence type="predicted"/>
<dbReference type="GO" id="GO:0002376">
    <property type="term" value="P:immune system process"/>
    <property type="evidence" value="ECO:0007669"/>
    <property type="project" value="UniProtKB-KW"/>
</dbReference>
<dbReference type="InterPro" id="IPR036179">
    <property type="entry name" value="Ig-like_dom_sf"/>
</dbReference>
<evidence type="ECO:0000313" key="6">
    <source>
        <dbReference type="Proteomes" id="UP000472241"/>
    </source>
</evidence>
<dbReference type="Ensembl" id="ENSLCNT00005025686.1">
    <property type="protein sequence ID" value="ENSLCNP00005022986.1"/>
    <property type="gene ID" value="ENSLCNG00005014956.1"/>
</dbReference>
<feature type="signal peptide" evidence="3">
    <location>
        <begin position="1"/>
        <end position="21"/>
    </location>
</feature>
<dbReference type="Proteomes" id="UP000472241">
    <property type="component" value="Unplaced"/>
</dbReference>
<dbReference type="GO" id="GO:0007166">
    <property type="term" value="P:cell surface receptor signaling pathway"/>
    <property type="evidence" value="ECO:0007669"/>
    <property type="project" value="TreeGrafter"/>
</dbReference>
<dbReference type="InterPro" id="IPR013783">
    <property type="entry name" value="Ig-like_fold"/>
</dbReference>